<name>A0A2V1DVL5_9PLEO</name>
<reference evidence="1 2" key="1">
    <citation type="journal article" date="2018" name="Sci. Rep.">
        <title>Comparative genomics provides insights into the lifestyle and reveals functional heterogeneity of dark septate endophytic fungi.</title>
        <authorList>
            <person name="Knapp D.G."/>
            <person name="Nemeth J.B."/>
            <person name="Barry K."/>
            <person name="Hainaut M."/>
            <person name="Henrissat B."/>
            <person name="Johnson J."/>
            <person name="Kuo A."/>
            <person name="Lim J.H.P."/>
            <person name="Lipzen A."/>
            <person name="Nolan M."/>
            <person name="Ohm R.A."/>
            <person name="Tamas L."/>
            <person name="Grigoriev I.V."/>
            <person name="Spatafora J.W."/>
            <person name="Nagy L.G."/>
            <person name="Kovacs G.M."/>
        </authorList>
    </citation>
    <scope>NUCLEOTIDE SEQUENCE [LARGE SCALE GENOMIC DNA]</scope>
    <source>
        <strain evidence="1 2">DSE2036</strain>
    </source>
</reference>
<evidence type="ECO:0000313" key="2">
    <source>
        <dbReference type="Proteomes" id="UP000244855"/>
    </source>
</evidence>
<keyword evidence="2" id="KW-1185">Reference proteome</keyword>
<dbReference type="Proteomes" id="UP000244855">
    <property type="component" value="Unassembled WGS sequence"/>
</dbReference>
<organism evidence="1 2">
    <name type="scientific">Periconia macrospinosa</name>
    <dbReference type="NCBI Taxonomy" id="97972"/>
    <lineage>
        <taxon>Eukaryota</taxon>
        <taxon>Fungi</taxon>
        <taxon>Dikarya</taxon>
        <taxon>Ascomycota</taxon>
        <taxon>Pezizomycotina</taxon>
        <taxon>Dothideomycetes</taxon>
        <taxon>Pleosporomycetidae</taxon>
        <taxon>Pleosporales</taxon>
        <taxon>Massarineae</taxon>
        <taxon>Periconiaceae</taxon>
        <taxon>Periconia</taxon>
    </lineage>
</organism>
<gene>
    <name evidence="1" type="ORF">DM02DRAFT_627818</name>
</gene>
<dbReference type="AlphaFoldDB" id="A0A2V1DVL5"/>
<protein>
    <submittedName>
        <fullName evidence="1">Uncharacterized protein</fullName>
    </submittedName>
</protein>
<evidence type="ECO:0000313" key="1">
    <source>
        <dbReference type="EMBL" id="PVI01295.1"/>
    </source>
</evidence>
<dbReference type="InterPro" id="IPR036770">
    <property type="entry name" value="Ankyrin_rpt-contain_sf"/>
</dbReference>
<dbReference type="SUPFAM" id="SSF48403">
    <property type="entry name" value="Ankyrin repeat"/>
    <property type="match status" value="1"/>
</dbReference>
<dbReference type="OrthoDB" id="426293at2759"/>
<sequence length="201" mass="21906">MSDQSPRQLTSGFDTADAGSHVLLLEKAADISHTGQATIERKLHTATIGPHLSVVLGHEGVIRMLQKAESVEVRTEAELTGLHLAAILDDVAVINRYLEHNADPDMRCQANLVVGRRDNNLTANVNVVARALIDHGADVGAKTRDGRTTLQRADGPGGESTVLAIRHNGMEKSIETIAKERKNEFLKKLHKFFHAKSKGDR</sequence>
<dbReference type="EMBL" id="KZ805360">
    <property type="protein sequence ID" value="PVI01295.1"/>
    <property type="molecule type" value="Genomic_DNA"/>
</dbReference>
<proteinExistence type="predicted"/>
<dbReference type="Gene3D" id="1.25.40.20">
    <property type="entry name" value="Ankyrin repeat-containing domain"/>
    <property type="match status" value="1"/>
</dbReference>
<accession>A0A2V1DVL5</accession>